<dbReference type="RefSeq" id="WP_377171942.1">
    <property type="nucleotide sequence ID" value="NZ_JBHSMQ010000015.1"/>
</dbReference>
<feature type="transmembrane region" description="Helical" evidence="1">
    <location>
        <begin position="12"/>
        <end position="32"/>
    </location>
</feature>
<feature type="transmembrane region" description="Helical" evidence="1">
    <location>
        <begin position="38"/>
        <end position="55"/>
    </location>
</feature>
<organism evidence="2 3">
    <name type="scientific">Prosthecobacter fluviatilis</name>
    <dbReference type="NCBI Taxonomy" id="445931"/>
    <lineage>
        <taxon>Bacteria</taxon>
        <taxon>Pseudomonadati</taxon>
        <taxon>Verrucomicrobiota</taxon>
        <taxon>Verrucomicrobiia</taxon>
        <taxon>Verrucomicrobiales</taxon>
        <taxon>Verrucomicrobiaceae</taxon>
        <taxon>Prosthecobacter</taxon>
    </lineage>
</organism>
<feature type="transmembrane region" description="Helical" evidence="1">
    <location>
        <begin position="106"/>
        <end position="123"/>
    </location>
</feature>
<gene>
    <name evidence="2" type="ORF">ACFQDI_24340</name>
</gene>
<sequence>MPLIRYLQNLSTGRTILWCYFIWWLLSIVNHFDGTPRIWLTSVGLSAIIGAALLISTQTPASGRWIWPDRWVTFRLFLMPFCVSSFSALVKSAGYLLIFPPTLRENATGASLIALFLLVVWSVKKTAHAAIGTP</sequence>
<dbReference type="EMBL" id="JBHSMQ010000015">
    <property type="protein sequence ID" value="MFC5458022.1"/>
    <property type="molecule type" value="Genomic_DNA"/>
</dbReference>
<name>A0ABW0KYT3_9BACT</name>
<protein>
    <submittedName>
        <fullName evidence="2">Uncharacterized protein</fullName>
    </submittedName>
</protein>
<accession>A0ABW0KYT3</accession>
<proteinExistence type="predicted"/>
<evidence type="ECO:0000256" key="1">
    <source>
        <dbReference type="SAM" id="Phobius"/>
    </source>
</evidence>
<keyword evidence="1" id="KW-0472">Membrane</keyword>
<reference evidence="3" key="1">
    <citation type="journal article" date="2019" name="Int. J. Syst. Evol. Microbiol.">
        <title>The Global Catalogue of Microorganisms (GCM) 10K type strain sequencing project: providing services to taxonomists for standard genome sequencing and annotation.</title>
        <authorList>
            <consortium name="The Broad Institute Genomics Platform"/>
            <consortium name="The Broad Institute Genome Sequencing Center for Infectious Disease"/>
            <person name="Wu L."/>
            <person name="Ma J."/>
        </authorList>
    </citation>
    <scope>NUCLEOTIDE SEQUENCE [LARGE SCALE GENOMIC DNA]</scope>
    <source>
        <strain evidence="3">CGMCC 4.1469</strain>
    </source>
</reference>
<evidence type="ECO:0000313" key="2">
    <source>
        <dbReference type="EMBL" id="MFC5458022.1"/>
    </source>
</evidence>
<evidence type="ECO:0000313" key="3">
    <source>
        <dbReference type="Proteomes" id="UP001596052"/>
    </source>
</evidence>
<keyword evidence="1" id="KW-0812">Transmembrane</keyword>
<keyword evidence="3" id="KW-1185">Reference proteome</keyword>
<dbReference type="Proteomes" id="UP001596052">
    <property type="component" value="Unassembled WGS sequence"/>
</dbReference>
<feature type="transmembrane region" description="Helical" evidence="1">
    <location>
        <begin position="76"/>
        <end position="100"/>
    </location>
</feature>
<comment type="caution">
    <text evidence="2">The sequence shown here is derived from an EMBL/GenBank/DDBJ whole genome shotgun (WGS) entry which is preliminary data.</text>
</comment>
<keyword evidence="1" id="KW-1133">Transmembrane helix</keyword>